<feature type="transmembrane region" description="Helical" evidence="1">
    <location>
        <begin position="397"/>
        <end position="415"/>
    </location>
</feature>
<protein>
    <submittedName>
        <fullName evidence="2">OpgC domain-containing protein</fullName>
    </submittedName>
</protein>
<feature type="transmembrane region" description="Helical" evidence="1">
    <location>
        <begin position="227"/>
        <end position="244"/>
    </location>
</feature>
<dbReference type="AlphaFoldDB" id="A0A9X1RHR4"/>
<feature type="transmembrane region" description="Helical" evidence="1">
    <location>
        <begin position="108"/>
        <end position="131"/>
    </location>
</feature>
<accession>A0A9X1RHR4</accession>
<keyword evidence="1" id="KW-0472">Membrane</keyword>
<dbReference type="Proteomes" id="UP001139054">
    <property type="component" value="Unassembled WGS sequence"/>
</dbReference>
<feature type="transmembrane region" description="Helical" evidence="1">
    <location>
        <begin position="288"/>
        <end position="308"/>
    </location>
</feature>
<feature type="transmembrane region" description="Helical" evidence="1">
    <location>
        <begin position="259"/>
        <end position="276"/>
    </location>
</feature>
<gene>
    <name evidence="2" type="ORF">L6654_37285</name>
</gene>
<evidence type="ECO:0000256" key="1">
    <source>
        <dbReference type="SAM" id="Phobius"/>
    </source>
</evidence>
<sequence>MRRLPILGILGARAEIGVTSRPQYRRLIWLAAWFARGYPKSKRHGVAPASSQSLPTPSFAVAKGERELRLDFFRGLALWLIYVDHVSPDLLAWVTIRNYGFSDAAEVFIFISGFTAALVYGRATFEAGFVIGTARVLRRVWQIYTAHLLLFLVLMAEIAFATAVSEKPAFYIQEMEVGEFFKQPGSEMIQALLLRFRPLNMDVLPLYVVLMAVLPLVLLLARLHRDLPLALSAGLYVLMLRYDLHLSTYPDGFWSFNPYGWQLLFVFGAWCALGGGKRLSPILNSRSVLWLAVAYLCAAFFVTMTWYFPPLERLIPGWVARLIYPINKTDFDVLRFAHFLALAVVALRFVPGDWTGLRSAWARPLILCGQYSLQIFALGVALSFAGYALLIELDAGFVLHTAVGAGGILILYGAARVFTWYKWAMSGHERAKADIPKLIAQSS</sequence>
<keyword evidence="1" id="KW-1133">Transmembrane helix</keyword>
<dbReference type="PIRSF" id="PIRSF028704">
    <property type="entry name" value="UPC028704"/>
    <property type="match status" value="1"/>
</dbReference>
<organism evidence="2 3">
    <name type="scientific">Bradyrhizobium zhengyangense</name>
    <dbReference type="NCBI Taxonomy" id="2911009"/>
    <lineage>
        <taxon>Bacteria</taxon>
        <taxon>Pseudomonadati</taxon>
        <taxon>Pseudomonadota</taxon>
        <taxon>Alphaproteobacteria</taxon>
        <taxon>Hyphomicrobiales</taxon>
        <taxon>Nitrobacteraceae</taxon>
        <taxon>Bradyrhizobium</taxon>
    </lineage>
</organism>
<reference evidence="2" key="1">
    <citation type="submission" date="2022-01" db="EMBL/GenBank/DDBJ databases">
        <title>Genome sequnece data of strain Bradyrhizobium sp. nov.</title>
        <authorList>
            <person name="Zhang J."/>
        </authorList>
    </citation>
    <scope>NUCLEOTIDE SEQUENCE</scope>
    <source>
        <strain evidence="2">WYCCWR 13023</strain>
    </source>
</reference>
<dbReference type="Pfam" id="PF10129">
    <property type="entry name" value="OpgC_C"/>
    <property type="match status" value="1"/>
</dbReference>
<feature type="transmembrane region" description="Helical" evidence="1">
    <location>
        <begin position="371"/>
        <end position="391"/>
    </location>
</feature>
<keyword evidence="1" id="KW-0812">Transmembrane</keyword>
<evidence type="ECO:0000313" key="2">
    <source>
        <dbReference type="EMBL" id="MCG2632276.1"/>
    </source>
</evidence>
<feature type="transmembrane region" description="Helical" evidence="1">
    <location>
        <begin position="203"/>
        <end position="220"/>
    </location>
</feature>
<dbReference type="PANTHER" id="PTHR38592:SF3">
    <property type="entry name" value="BLL4819 PROTEIN"/>
    <property type="match status" value="1"/>
</dbReference>
<feature type="transmembrane region" description="Helical" evidence="1">
    <location>
        <begin position="333"/>
        <end position="350"/>
    </location>
</feature>
<dbReference type="InterPro" id="IPR014550">
    <property type="entry name" value="UCP028704_OpgC"/>
</dbReference>
<proteinExistence type="predicted"/>
<evidence type="ECO:0000313" key="3">
    <source>
        <dbReference type="Proteomes" id="UP001139054"/>
    </source>
</evidence>
<comment type="caution">
    <text evidence="2">The sequence shown here is derived from an EMBL/GenBank/DDBJ whole genome shotgun (WGS) entry which is preliminary data.</text>
</comment>
<name>A0A9X1RHR4_9BRAD</name>
<feature type="transmembrane region" description="Helical" evidence="1">
    <location>
        <begin position="143"/>
        <end position="164"/>
    </location>
</feature>
<dbReference type="PANTHER" id="PTHR38592">
    <property type="entry name" value="BLL4819 PROTEIN"/>
    <property type="match status" value="1"/>
</dbReference>
<dbReference type="EMBL" id="JAKLTY010000038">
    <property type="protein sequence ID" value="MCG2632276.1"/>
    <property type="molecule type" value="Genomic_DNA"/>
</dbReference>
<dbReference type="RefSeq" id="WP_237891888.1">
    <property type="nucleotide sequence ID" value="NZ_JAKLTY010000038.1"/>
</dbReference>